<keyword evidence="1" id="KW-0812">Transmembrane</keyword>
<feature type="transmembrane region" description="Helical" evidence="1">
    <location>
        <begin position="69"/>
        <end position="90"/>
    </location>
</feature>
<sequence length="215" mass="22790">MAVELVCERGLWRALSPLGTTRMSAPRSRGGSASRTTTWTLAVAAVAVVLVPAAVMAERAANGDLSLTSVALVVLGILVLVVAGLVAYGLGSSWWLNGAGHPVLQVDGEVVRGRLHSARRTAPAYEGWDFEVPLASITDVRLTAAGHLAVGLPEALTQELLERPTTRTHARQWREVTGQPASWPASRMLGKSHRAEHLDRLVTALSGSAPTEGRQ</sequence>
<dbReference type="Proteomes" id="UP000649289">
    <property type="component" value="Unassembled WGS sequence"/>
</dbReference>
<evidence type="ECO:0008006" key="4">
    <source>
        <dbReference type="Google" id="ProtNLM"/>
    </source>
</evidence>
<dbReference type="RefSeq" id="WP_191199872.1">
    <property type="nucleotide sequence ID" value="NZ_BAAAPA010000008.1"/>
</dbReference>
<evidence type="ECO:0000256" key="1">
    <source>
        <dbReference type="SAM" id="Phobius"/>
    </source>
</evidence>
<keyword evidence="1" id="KW-1133">Transmembrane helix</keyword>
<evidence type="ECO:0000313" key="3">
    <source>
        <dbReference type="Proteomes" id="UP000649289"/>
    </source>
</evidence>
<dbReference type="EMBL" id="JACXYY010000005">
    <property type="protein sequence ID" value="MBD3915538.1"/>
    <property type="molecule type" value="Genomic_DNA"/>
</dbReference>
<gene>
    <name evidence="2" type="ORF">IEZ25_13020</name>
</gene>
<protein>
    <recommendedName>
        <fullName evidence="4">PH domain-containing protein</fullName>
    </recommendedName>
</protein>
<accession>A0ABR8MHI7</accession>
<keyword evidence="3" id="KW-1185">Reference proteome</keyword>
<name>A0ABR8MHI7_9ACTN</name>
<comment type="caution">
    <text evidence="2">The sequence shown here is derived from an EMBL/GenBank/DDBJ whole genome shotgun (WGS) entry which is preliminary data.</text>
</comment>
<keyword evidence="1" id="KW-0472">Membrane</keyword>
<reference evidence="2 3" key="1">
    <citation type="submission" date="2020-09" db="EMBL/GenBank/DDBJ databases">
        <title>novel species in genus Nocardioides.</title>
        <authorList>
            <person name="Zhang G."/>
        </authorList>
    </citation>
    <scope>NUCLEOTIDE SEQUENCE [LARGE SCALE GENOMIC DNA]</scope>
    <source>
        <strain evidence="2 3">19197</strain>
    </source>
</reference>
<proteinExistence type="predicted"/>
<organism evidence="2 3">
    <name type="scientific">Nocardioides hwasunensis</name>
    <dbReference type="NCBI Taxonomy" id="397258"/>
    <lineage>
        <taxon>Bacteria</taxon>
        <taxon>Bacillati</taxon>
        <taxon>Actinomycetota</taxon>
        <taxon>Actinomycetes</taxon>
        <taxon>Propionibacteriales</taxon>
        <taxon>Nocardioidaceae</taxon>
        <taxon>Nocardioides</taxon>
    </lineage>
</organism>
<feature type="transmembrane region" description="Helical" evidence="1">
    <location>
        <begin position="37"/>
        <end position="57"/>
    </location>
</feature>
<evidence type="ECO:0000313" key="2">
    <source>
        <dbReference type="EMBL" id="MBD3915538.1"/>
    </source>
</evidence>